<dbReference type="EC" id="3.6.1.56" evidence="13"/>
<comment type="catalytic activity">
    <reaction evidence="10">
        <text>2-oxo-dATP + H2O = 2-oxo-dAMP + diphosphate + H(+)</text>
        <dbReference type="Rhea" id="RHEA:31583"/>
        <dbReference type="ChEBI" id="CHEBI:15377"/>
        <dbReference type="ChEBI" id="CHEBI:15378"/>
        <dbReference type="ChEBI" id="CHEBI:33019"/>
        <dbReference type="ChEBI" id="CHEBI:63212"/>
        <dbReference type="ChEBI" id="CHEBI:77897"/>
        <dbReference type="EC" id="3.6.1.56"/>
    </reaction>
    <physiologicalReaction direction="left-to-right" evidence="10">
        <dbReference type="Rhea" id="RHEA:31584"/>
    </physiologicalReaction>
</comment>
<evidence type="ECO:0000256" key="15">
    <source>
        <dbReference type="ARBA" id="ARBA00029673"/>
    </source>
</evidence>
<evidence type="ECO:0000256" key="12">
    <source>
        <dbReference type="ARBA" id="ARBA00024596"/>
    </source>
</evidence>
<comment type="catalytic activity">
    <reaction evidence="9">
        <text>8-oxo-dATP + H2O = 8-oxo-dAMP + diphosphate + H(+)</text>
        <dbReference type="Rhea" id="RHEA:65396"/>
        <dbReference type="ChEBI" id="CHEBI:15377"/>
        <dbReference type="ChEBI" id="CHEBI:15378"/>
        <dbReference type="ChEBI" id="CHEBI:33019"/>
        <dbReference type="ChEBI" id="CHEBI:71361"/>
        <dbReference type="ChEBI" id="CHEBI:172871"/>
    </reaction>
    <physiologicalReaction direction="left-to-right" evidence="9">
        <dbReference type="Rhea" id="RHEA:65397"/>
    </physiologicalReaction>
</comment>
<evidence type="ECO:0000256" key="11">
    <source>
        <dbReference type="ARBA" id="ARBA00024486"/>
    </source>
</evidence>
<comment type="function">
    <text evidence="23">Oxidized purine nucleoside triphosphate hydrolase which is a prominent sanitizer of the oxidized nucleotide pool. Catalyzes the hydrolysis of 2-oxo-dATP (2-hydroxy-dATP) into 2-oxo-dAMP. Also has a significant hydrolase activity toward 2-oxo-ATP, 8-oxo-dGTP and 8-oxo-dATP. Through the hydrolysis of oxidized purine nucleoside triphosphates, prevents their incorporation into DNA and the subsequent transversions A:T to C:G and G:C to T:A. Also catalyzes the hydrolysis of methylated purine nucleoside triphosphate preventing their integration into DNA. Through this antimutagenic activity protects cells from oxidative stress.</text>
</comment>
<comment type="caution">
    <text evidence="25">The sequence shown here is derived from an EMBL/GenBank/DDBJ whole genome shotgun (WGS) entry which is preliminary data.</text>
</comment>
<evidence type="ECO:0000256" key="7">
    <source>
        <dbReference type="ARBA" id="ARBA00022842"/>
    </source>
</evidence>
<feature type="domain" description="Nudix hydrolase" evidence="24">
    <location>
        <begin position="48"/>
        <end position="182"/>
    </location>
</feature>
<comment type="similarity">
    <text evidence="3">Belongs to the Nudix hydrolase family.</text>
</comment>
<dbReference type="InterPro" id="IPR020084">
    <property type="entry name" value="NUDIX_hydrolase_CS"/>
</dbReference>
<evidence type="ECO:0000256" key="22">
    <source>
        <dbReference type="ARBA" id="ARBA00049032"/>
    </source>
</evidence>
<keyword evidence="5" id="KW-0479">Metal-binding</keyword>
<dbReference type="PRINTS" id="PR01403">
    <property type="entry name" value="8OXTPHPHTASE"/>
</dbReference>
<dbReference type="PANTHER" id="PTHR43758:SF2">
    <property type="entry name" value="OXIDIZED PURINE NUCLEOSIDE TRIPHOSPHATE HYDROLASE"/>
    <property type="match status" value="1"/>
</dbReference>
<dbReference type="SUPFAM" id="SSF55811">
    <property type="entry name" value="Nudix"/>
    <property type="match status" value="1"/>
</dbReference>
<evidence type="ECO:0000256" key="19">
    <source>
        <dbReference type="ARBA" id="ARBA00032071"/>
    </source>
</evidence>
<dbReference type="PROSITE" id="PS51462">
    <property type="entry name" value="NUDIX"/>
    <property type="match status" value="1"/>
</dbReference>
<comment type="subcellular location">
    <subcellularLocation>
        <location evidence="2">Nucleus</location>
    </subcellularLocation>
</comment>
<dbReference type="GO" id="GO:0042262">
    <property type="term" value="P:DNA protection"/>
    <property type="evidence" value="ECO:0007669"/>
    <property type="project" value="InterPro"/>
</dbReference>
<keyword evidence="8" id="KW-0539">Nucleus</keyword>
<keyword evidence="26" id="KW-1185">Reference proteome</keyword>
<dbReference type="GO" id="GO:0008828">
    <property type="term" value="F:dATP diphosphatase activity"/>
    <property type="evidence" value="ECO:0007669"/>
    <property type="project" value="UniProtKB-EC"/>
</dbReference>
<evidence type="ECO:0000256" key="5">
    <source>
        <dbReference type="ARBA" id="ARBA00022723"/>
    </source>
</evidence>
<comment type="catalytic activity">
    <reaction evidence="22">
        <text>N(6)-methyl-dATP + H2O = N(6)-methyl-dAMP + diphosphate + H(+)</text>
        <dbReference type="Rhea" id="RHEA:67604"/>
        <dbReference type="ChEBI" id="CHEBI:15377"/>
        <dbReference type="ChEBI" id="CHEBI:15378"/>
        <dbReference type="ChEBI" id="CHEBI:33019"/>
        <dbReference type="ChEBI" id="CHEBI:169976"/>
        <dbReference type="ChEBI" id="CHEBI:172872"/>
    </reaction>
    <physiologicalReaction direction="left-to-right" evidence="22">
        <dbReference type="Rhea" id="RHEA:67605"/>
    </physiologicalReaction>
</comment>
<comment type="cofactor">
    <cofactor evidence="1">
        <name>Mg(2+)</name>
        <dbReference type="ChEBI" id="CHEBI:18420"/>
    </cofactor>
</comment>
<organism evidence="25 26">
    <name type="scientific">Tetrapyrgos nigripes</name>
    <dbReference type="NCBI Taxonomy" id="182062"/>
    <lineage>
        <taxon>Eukaryota</taxon>
        <taxon>Fungi</taxon>
        <taxon>Dikarya</taxon>
        <taxon>Basidiomycota</taxon>
        <taxon>Agaricomycotina</taxon>
        <taxon>Agaricomycetes</taxon>
        <taxon>Agaricomycetidae</taxon>
        <taxon>Agaricales</taxon>
        <taxon>Marasmiineae</taxon>
        <taxon>Marasmiaceae</taxon>
        <taxon>Tetrapyrgos</taxon>
    </lineage>
</organism>
<comment type="catalytic activity">
    <reaction evidence="21">
        <text>O(6)-methyl-dGTP + H2O = O(6)-methyl-dGMP + diphosphate + H(+)</text>
        <dbReference type="Rhea" id="RHEA:67600"/>
        <dbReference type="ChEBI" id="CHEBI:15377"/>
        <dbReference type="ChEBI" id="CHEBI:15378"/>
        <dbReference type="ChEBI" id="CHEBI:33019"/>
        <dbReference type="ChEBI" id="CHEBI:169974"/>
        <dbReference type="ChEBI" id="CHEBI:169975"/>
    </reaction>
    <physiologicalReaction direction="left-to-right" evidence="21">
        <dbReference type="Rhea" id="RHEA:67601"/>
    </physiologicalReaction>
</comment>
<dbReference type="Gene3D" id="3.90.79.10">
    <property type="entry name" value="Nucleoside Triphosphate Pyrophosphohydrolase"/>
    <property type="match status" value="1"/>
</dbReference>
<evidence type="ECO:0000256" key="18">
    <source>
        <dbReference type="ARBA" id="ARBA00031927"/>
    </source>
</evidence>
<evidence type="ECO:0000256" key="9">
    <source>
        <dbReference type="ARBA" id="ARBA00024448"/>
    </source>
</evidence>
<dbReference type="CDD" id="cd03427">
    <property type="entry name" value="NUDIX_MTH1_Nudt1"/>
    <property type="match status" value="1"/>
</dbReference>
<evidence type="ECO:0000256" key="13">
    <source>
        <dbReference type="ARBA" id="ARBA00026103"/>
    </source>
</evidence>
<evidence type="ECO:0000256" key="3">
    <source>
        <dbReference type="ARBA" id="ARBA00005582"/>
    </source>
</evidence>
<dbReference type="InterPro" id="IPR015797">
    <property type="entry name" value="NUDIX_hydrolase-like_dom_sf"/>
</dbReference>
<evidence type="ECO:0000256" key="21">
    <source>
        <dbReference type="ARBA" id="ARBA00048894"/>
    </source>
</evidence>
<evidence type="ECO:0000313" key="26">
    <source>
        <dbReference type="Proteomes" id="UP000559256"/>
    </source>
</evidence>
<dbReference type="Pfam" id="PF00293">
    <property type="entry name" value="NUDIX"/>
    <property type="match status" value="1"/>
</dbReference>
<sequence length="224" mass="25531">MSLVEIPPGTPSDLAGRLRPVLDGMSTRFLHSVKSGEEDIIPWLPHSKVKYYTNAFIVRNGKILLGYKKRGFGAHKYNGFGGKVESGETPLQAASRELEEESGVRPSEASLRHIGVLFFMTEDVDAAFHIDIFKGDGYESIDQDITDTDEMRPEWFEVEHIPFDNMWEDDVFWMPLLLEDKPFYGRVDFRFLEGEEQAVTVGAGKKETQQARWWFGEVQAEHIG</sequence>
<dbReference type="OrthoDB" id="447842at2759"/>
<dbReference type="GO" id="GO:0005634">
    <property type="term" value="C:nucleus"/>
    <property type="evidence" value="ECO:0007669"/>
    <property type="project" value="UniProtKB-SubCell"/>
</dbReference>
<dbReference type="GO" id="GO:0008413">
    <property type="term" value="F:8-oxo-7,8-dihydroguanosine triphosphate pyrophosphatase activity"/>
    <property type="evidence" value="ECO:0007669"/>
    <property type="project" value="InterPro"/>
</dbReference>
<name>A0A8H5D243_9AGAR</name>
<evidence type="ECO:0000256" key="6">
    <source>
        <dbReference type="ARBA" id="ARBA00022801"/>
    </source>
</evidence>
<proteinExistence type="inferred from homology"/>
<dbReference type="InterPro" id="IPR000086">
    <property type="entry name" value="NUDIX_hydrolase_dom"/>
</dbReference>
<evidence type="ECO:0000256" key="20">
    <source>
        <dbReference type="ARBA" id="ARBA00048002"/>
    </source>
</evidence>
<keyword evidence="7" id="KW-0460">Magnesium</keyword>
<evidence type="ECO:0000256" key="10">
    <source>
        <dbReference type="ARBA" id="ARBA00024459"/>
    </source>
</evidence>
<dbReference type="AlphaFoldDB" id="A0A8H5D243"/>
<dbReference type="Proteomes" id="UP000559256">
    <property type="component" value="Unassembled WGS sequence"/>
</dbReference>
<evidence type="ECO:0000256" key="8">
    <source>
        <dbReference type="ARBA" id="ARBA00023242"/>
    </source>
</evidence>
<gene>
    <name evidence="25" type="ORF">D9758_009204</name>
</gene>
<dbReference type="EMBL" id="JAACJM010000067">
    <property type="protein sequence ID" value="KAF5352176.1"/>
    <property type="molecule type" value="Genomic_DNA"/>
</dbReference>
<evidence type="ECO:0000313" key="25">
    <source>
        <dbReference type="EMBL" id="KAF5352176.1"/>
    </source>
</evidence>
<protein>
    <recommendedName>
        <fullName evidence="14">Oxidized purine nucleoside triphosphate hydrolase</fullName>
        <ecNumber evidence="13">3.6.1.56</ecNumber>
    </recommendedName>
    <alternativeName>
        <fullName evidence="18">2-hydroxy-dATP diphosphatase</fullName>
    </alternativeName>
    <alternativeName>
        <fullName evidence="17">7,8-dihydro-8-oxoguanine triphosphatase</fullName>
    </alternativeName>
    <alternativeName>
        <fullName evidence="16">8-oxo-dGTPase</fullName>
    </alternativeName>
    <alternativeName>
        <fullName evidence="19">Methylated purine nucleoside triphosphate hydrolase</fullName>
    </alternativeName>
    <alternativeName>
        <fullName evidence="15">Nucleoside diphosphate-linked moiety X motif 1</fullName>
    </alternativeName>
</protein>
<evidence type="ECO:0000256" key="14">
    <source>
        <dbReference type="ARBA" id="ARBA00026218"/>
    </source>
</evidence>
<keyword evidence="6" id="KW-0378">Hydrolase</keyword>
<dbReference type="InterPro" id="IPR003563">
    <property type="entry name" value="8ODP"/>
</dbReference>
<evidence type="ECO:0000256" key="4">
    <source>
        <dbReference type="ARBA" id="ARBA00011245"/>
    </source>
</evidence>
<evidence type="ECO:0000256" key="16">
    <source>
        <dbReference type="ARBA" id="ARBA00030634"/>
    </source>
</evidence>
<reference evidence="25 26" key="1">
    <citation type="journal article" date="2020" name="ISME J.">
        <title>Uncovering the hidden diversity of litter-decomposition mechanisms in mushroom-forming fungi.</title>
        <authorList>
            <person name="Floudas D."/>
            <person name="Bentzer J."/>
            <person name="Ahren D."/>
            <person name="Johansson T."/>
            <person name="Persson P."/>
            <person name="Tunlid A."/>
        </authorList>
    </citation>
    <scope>NUCLEOTIDE SEQUENCE [LARGE SCALE GENOMIC DNA]</scope>
    <source>
        <strain evidence="25 26">CBS 291.85</strain>
    </source>
</reference>
<evidence type="ECO:0000256" key="17">
    <source>
        <dbReference type="ARBA" id="ARBA00030682"/>
    </source>
</evidence>
<dbReference type="GO" id="GO:0005737">
    <property type="term" value="C:cytoplasm"/>
    <property type="evidence" value="ECO:0007669"/>
    <property type="project" value="TreeGrafter"/>
</dbReference>
<dbReference type="GO" id="GO:0046872">
    <property type="term" value="F:metal ion binding"/>
    <property type="evidence" value="ECO:0007669"/>
    <property type="project" value="UniProtKB-KW"/>
</dbReference>
<comment type="catalytic activity">
    <reaction evidence="12">
        <text>2-oxo-ATP + H2O = 2-oxo-AMP + diphosphate + H(+)</text>
        <dbReference type="Rhea" id="RHEA:67392"/>
        <dbReference type="ChEBI" id="CHEBI:15377"/>
        <dbReference type="ChEBI" id="CHEBI:15378"/>
        <dbReference type="ChEBI" id="CHEBI:33019"/>
        <dbReference type="ChEBI" id="CHEBI:71395"/>
        <dbReference type="ChEBI" id="CHEBI:172878"/>
    </reaction>
    <physiologicalReaction direction="left-to-right" evidence="12">
        <dbReference type="Rhea" id="RHEA:67393"/>
    </physiologicalReaction>
</comment>
<dbReference type="PROSITE" id="PS00893">
    <property type="entry name" value="NUDIX_BOX"/>
    <property type="match status" value="1"/>
</dbReference>
<evidence type="ECO:0000256" key="2">
    <source>
        <dbReference type="ARBA" id="ARBA00004123"/>
    </source>
</evidence>
<accession>A0A8H5D243</accession>
<evidence type="ECO:0000259" key="24">
    <source>
        <dbReference type="PROSITE" id="PS51462"/>
    </source>
</evidence>
<evidence type="ECO:0000256" key="23">
    <source>
        <dbReference type="ARBA" id="ARBA00053094"/>
    </source>
</evidence>
<evidence type="ECO:0000256" key="1">
    <source>
        <dbReference type="ARBA" id="ARBA00001946"/>
    </source>
</evidence>
<comment type="catalytic activity">
    <reaction evidence="11">
        <text>8-oxo-dGTP + H2O = 8-oxo-dGMP + diphosphate + H(+)</text>
        <dbReference type="Rhea" id="RHEA:31575"/>
        <dbReference type="ChEBI" id="CHEBI:15377"/>
        <dbReference type="ChEBI" id="CHEBI:15378"/>
        <dbReference type="ChEBI" id="CHEBI:33019"/>
        <dbReference type="ChEBI" id="CHEBI:63224"/>
        <dbReference type="ChEBI" id="CHEBI:77896"/>
    </reaction>
    <physiologicalReaction direction="left-to-right" evidence="11">
        <dbReference type="Rhea" id="RHEA:31576"/>
    </physiologicalReaction>
</comment>
<dbReference type="PANTHER" id="PTHR43758">
    <property type="entry name" value="7,8-DIHYDRO-8-OXOGUANINE TRIPHOSPHATASE"/>
    <property type="match status" value="1"/>
</dbReference>
<comment type="catalytic activity">
    <reaction evidence="20">
        <text>N(6)-methyl-ATP + H2O = N(6)-methyl-AMP + diphosphate + H(+)</text>
        <dbReference type="Rhea" id="RHEA:67608"/>
        <dbReference type="ChEBI" id="CHEBI:15377"/>
        <dbReference type="ChEBI" id="CHEBI:15378"/>
        <dbReference type="ChEBI" id="CHEBI:33019"/>
        <dbReference type="ChEBI" id="CHEBI:144842"/>
        <dbReference type="ChEBI" id="CHEBI:172873"/>
    </reaction>
    <physiologicalReaction direction="left-to-right" evidence="20">
        <dbReference type="Rhea" id="RHEA:67609"/>
    </physiologicalReaction>
</comment>
<comment type="subunit">
    <text evidence="4">Monomer.</text>
</comment>